<sequence length="115" mass="12817">MHCSADLSQQNGIVVYNRASAIHAYGVPGRKNGGRHHAPLPPTRRGDHYLLFMVDYFTKVAEAELMKSQDAKTIASTFFNFWICQHGVSDQIHSDQGPNSESRLFIELGKDARGT</sequence>
<dbReference type="Proteomes" id="UP000282613">
    <property type="component" value="Unassembled WGS sequence"/>
</dbReference>
<name>A0A0R3W2S6_TAEAS</name>
<evidence type="ECO:0000313" key="3">
    <source>
        <dbReference type="WBParaSite" id="TASK_0000416001-mRNA-1"/>
    </source>
</evidence>
<organism evidence="3">
    <name type="scientific">Taenia asiatica</name>
    <name type="common">Asian tapeworm</name>
    <dbReference type="NCBI Taxonomy" id="60517"/>
    <lineage>
        <taxon>Eukaryota</taxon>
        <taxon>Metazoa</taxon>
        <taxon>Spiralia</taxon>
        <taxon>Lophotrochozoa</taxon>
        <taxon>Platyhelminthes</taxon>
        <taxon>Cestoda</taxon>
        <taxon>Eucestoda</taxon>
        <taxon>Cyclophyllidea</taxon>
        <taxon>Taeniidae</taxon>
        <taxon>Taenia</taxon>
    </lineage>
</organism>
<dbReference type="GO" id="GO:0003676">
    <property type="term" value="F:nucleic acid binding"/>
    <property type="evidence" value="ECO:0007669"/>
    <property type="project" value="InterPro"/>
</dbReference>
<evidence type="ECO:0000313" key="1">
    <source>
        <dbReference type="EMBL" id="VDK32979.1"/>
    </source>
</evidence>
<dbReference type="PANTHER" id="PTHR37984">
    <property type="entry name" value="PROTEIN CBG26694"/>
    <property type="match status" value="1"/>
</dbReference>
<dbReference type="EMBL" id="UYRS01018332">
    <property type="protein sequence ID" value="VDK32979.1"/>
    <property type="molecule type" value="Genomic_DNA"/>
</dbReference>
<proteinExistence type="predicted"/>
<protein>
    <submittedName>
        <fullName evidence="3">Integrase catalytic domain-containing protein</fullName>
    </submittedName>
</protein>
<gene>
    <name evidence="1" type="ORF">TASK_LOCUS4161</name>
</gene>
<dbReference type="STRING" id="60517.A0A0R3W2S6"/>
<accession>A0A0R3W2S6</accession>
<dbReference type="PANTHER" id="PTHR37984:SF15">
    <property type="entry name" value="INTEGRASE CATALYTIC DOMAIN-CONTAINING PROTEIN"/>
    <property type="match status" value="1"/>
</dbReference>
<evidence type="ECO:0000313" key="2">
    <source>
        <dbReference type="Proteomes" id="UP000282613"/>
    </source>
</evidence>
<dbReference type="InterPro" id="IPR036397">
    <property type="entry name" value="RNaseH_sf"/>
</dbReference>
<keyword evidence="2" id="KW-1185">Reference proteome</keyword>
<dbReference type="InterPro" id="IPR050951">
    <property type="entry name" value="Retrovirus_Pol_polyprotein"/>
</dbReference>
<dbReference type="Gene3D" id="3.30.420.10">
    <property type="entry name" value="Ribonuclease H-like superfamily/Ribonuclease H"/>
    <property type="match status" value="1"/>
</dbReference>
<dbReference type="WBParaSite" id="TASK_0000416001-mRNA-1">
    <property type="protein sequence ID" value="TASK_0000416001-mRNA-1"/>
    <property type="gene ID" value="TASK_0000416001"/>
</dbReference>
<reference evidence="1 2" key="2">
    <citation type="submission" date="2018-11" db="EMBL/GenBank/DDBJ databases">
        <authorList>
            <consortium name="Pathogen Informatics"/>
        </authorList>
    </citation>
    <scope>NUCLEOTIDE SEQUENCE [LARGE SCALE GENOMIC DNA]</scope>
</reference>
<dbReference type="AlphaFoldDB" id="A0A0R3W2S6"/>
<dbReference type="InterPro" id="IPR012337">
    <property type="entry name" value="RNaseH-like_sf"/>
</dbReference>
<dbReference type="SUPFAM" id="SSF53098">
    <property type="entry name" value="Ribonuclease H-like"/>
    <property type="match status" value="1"/>
</dbReference>
<dbReference type="OrthoDB" id="10062030at2759"/>
<reference evidence="3" key="1">
    <citation type="submission" date="2017-02" db="UniProtKB">
        <authorList>
            <consortium name="WormBaseParasite"/>
        </authorList>
    </citation>
    <scope>IDENTIFICATION</scope>
</reference>